<evidence type="ECO:0000259" key="7">
    <source>
        <dbReference type="Pfam" id="PF04539"/>
    </source>
</evidence>
<feature type="domain" description="RNA polymerase sigma-70 region 2" evidence="8">
    <location>
        <begin position="279"/>
        <end position="327"/>
    </location>
</feature>
<keyword evidence="2" id="KW-0805">Transcription regulation</keyword>
<dbReference type="GO" id="GO:0003677">
    <property type="term" value="F:DNA binding"/>
    <property type="evidence" value="ECO:0007669"/>
    <property type="project" value="UniProtKB-KW"/>
</dbReference>
<comment type="similarity">
    <text evidence="1">Belongs to the sigma-70 factor family.</text>
</comment>
<dbReference type="PRINTS" id="PR00046">
    <property type="entry name" value="SIGMA70FCT"/>
</dbReference>
<evidence type="ECO:0000259" key="8">
    <source>
        <dbReference type="Pfam" id="PF04542"/>
    </source>
</evidence>
<proteinExistence type="inferred from homology"/>
<reference evidence="10 11" key="1">
    <citation type="submission" date="2024-10" db="EMBL/GenBank/DDBJ databases">
        <title>Updated reference genomes for cyclostephanoid diatoms.</title>
        <authorList>
            <person name="Roberts W.R."/>
            <person name="Alverson A.J."/>
        </authorList>
    </citation>
    <scope>NUCLEOTIDE SEQUENCE [LARGE SCALE GENOMIC DNA]</scope>
    <source>
        <strain evidence="10 11">AJA232-27</strain>
    </source>
</reference>
<evidence type="ECO:0000313" key="10">
    <source>
        <dbReference type="EMBL" id="KAL3761925.1"/>
    </source>
</evidence>
<evidence type="ECO:0000256" key="3">
    <source>
        <dbReference type="ARBA" id="ARBA00023082"/>
    </source>
</evidence>
<dbReference type="Gene3D" id="1.10.601.10">
    <property type="entry name" value="RNA Polymerase Primary Sigma Factor"/>
    <property type="match status" value="1"/>
</dbReference>
<dbReference type="InterPro" id="IPR050239">
    <property type="entry name" value="Sigma-70_RNA_pol_init_factors"/>
</dbReference>
<dbReference type="PANTHER" id="PTHR30603">
    <property type="entry name" value="RNA POLYMERASE SIGMA FACTOR RPO"/>
    <property type="match status" value="1"/>
</dbReference>
<protein>
    <recommendedName>
        <fullName evidence="12">RNA polymerase sigma factor</fullName>
    </recommendedName>
</protein>
<dbReference type="InterPro" id="IPR036388">
    <property type="entry name" value="WH-like_DNA-bd_sf"/>
</dbReference>
<dbReference type="InterPro" id="IPR007630">
    <property type="entry name" value="RNA_pol_sigma70_r4"/>
</dbReference>
<keyword evidence="3" id="KW-0731">Sigma factor</keyword>
<dbReference type="Pfam" id="PF04545">
    <property type="entry name" value="Sigma70_r4"/>
    <property type="match status" value="1"/>
</dbReference>
<dbReference type="Proteomes" id="UP001530293">
    <property type="component" value="Unassembled WGS sequence"/>
</dbReference>
<feature type="region of interest" description="Disordered" evidence="6">
    <location>
        <begin position="134"/>
        <end position="157"/>
    </location>
</feature>
<dbReference type="CDD" id="cd06171">
    <property type="entry name" value="Sigma70_r4"/>
    <property type="match status" value="1"/>
</dbReference>
<evidence type="ECO:0000256" key="1">
    <source>
        <dbReference type="ARBA" id="ARBA00007788"/>
    </source>
</evidence>
<evidence type="ECO:0000256" key="2">
    <source>
        <dbReference type="ARBA" id="ARBA00023015"/>
    </source>
</evidence>
<evidence type="ECO:0000259" key="9">
    <source>
        <dbReference type="Pfam" id="PF04545"/>
    </source>
</evidence>
<evidence type="ECO:0008006" key="12">
    <source>
        <dbReference type="Google" id="ProtNLM"/>
    </source>
</evidence>
<dbReference type="Pfam" id="PF04542">
    <property type="entry name" value="Sigma70_r2"/>
    <property type="match status" value="1"/>
</dbReference>
<dbReference type="AlphaFoldDB" id="A0ABD3MN17"/>
<evidence type="ECO:0000256" key="4">
    <source>
        <dbReference type="ARBA" id="ARBA00023125"/>
    </source>
</evidence>
<feature type="domain" description="RNA polymerase sigma-70 region 4" evidence="9">
    <location>
        <begin position="431"/>
        <end position="483"/>
    </location>
</feature>
<dbReference type="InterPro" id="IPR007624">
    <property type="entry name" value="RNA_pol_sigma70_r3"/>
</dbReference>
<evidence type="ECO:0000256" key="6">
    <source>
        <dbReference type="SAM" id="MobiDB-lite"/>
    </source>
</evidence>
<dbReference type="GO" id="GO:0016987">
    <property type="term" value="F:sigma factor activity"/>
    <property type="evidence" value="ECO:0007669"/>
    <property type="project" value="UniProtKB-KW"/>
</dbReference>
<evidence type="ECO:0000256" key="5">
    <source>
        <dbReference type="ARBA" id="ARBA00023163"/>
    </source>
</evidence>
<accession>A0ABD3MN17</accession>
<dbReference type="InterPro" id="IPR013325">
    <property type="entry name" value="RNA_pol_sigma_r2"/>
</dbReference>
<dbReference type="InterPro" id="IPR014284">
    <property type="entry name" value="RNA_pol_sigma-70_dom"/>
</dbReference>
<gene>
    <name evidence="10" type="ORF">ACHAWU_010102</name>
</gene>
<sequence length="566" mass="63703">MLILYLFHSLSPGVGSNYNAVTDALQSSSSFPSSYRHNNAAHHYLEEGHPFTIDPNSFDIGSSMGLSDEMRFHRPDGGGIMRTVQASIETHVSRDYMYQFDYSNTQIEEHEDTISQPQRRAILQRKRSRLAPHLLSSSILPTRRNSRKTESSSPSDLLTFEEEKEIAGDIQNFRAVTRARDNLAEWMSREVTVHRGAGGGDHIEPSEYQLASSCSLTVDQLRDVIARGQEARTKLIRGNVGLVTMISKRYYNMLRNGNGGIGRSTGAGATAGGTDATLKLDDLIQEGYMGIMEAAERFNPEKGFRFSTYATHWIRQRIVRSIAESSRTIRLPIHVQTIIRNMHKKSKELEATTGRRPSTPELAHELGVPLDKIHLYQHLSKQVLSLEHPLVGRSNTENKRTLGDRVACTEVATPEEFSMSEDFRGEVHAMLDGLRHDERLVLTHRFGLDDGRPKSLRETAEGLGVSSDIVRTVEAKALNKLRNPQMNYRLKDYVGRPEVGLGGESEVVDHGFMLNSIANFEEQPQKNVYQYPFQTSSSRVSTMDNVVSDDEFDEYGRPTPESIWSF</sequence>
<organism evidence="10 11">
    <name type="scientific">Discostella pseudostelligera</name>
    <dbReference type="NCBI Taxonomy" id="259834"/>
    <lineage>
        <taxon>Eukaryota</taxon>
        <taxon>Sar</taxon>
        <taxon>Stramenopiles</taxon>
        <taxon>Ochrophyta</taxon>
        <taxon>Bacillariophyta</taxon>
        <taxon>Coscinodiscophyceae</taxon>
        <taxon>Thalassiosirophycidae</taxon>
        <taxon>Stephanodiscales</taxon>
        <taxon>Stephanodiscaceae</taxon>
        <taxon>Discostella</taxon>
    </lineage>
</organism>
<dbReference type="SUPFAM" id="SSF88659">
    <property type="entry name" value="Sigma3 and sigma4 domains of RNA polymerase sigma factors"/>
    <property type="match status" value="2"/>
</dbReference>
<dbReference type="InterPro" id="IPR000943">
    <property type="entry name" value="RNA_pol_sigma70"/>
</dbReference>
<dbReference type="InterPro" id="IPR013324">
    <property type="entry name" value="RNA_pol_sigma_r3/r4-like"/>
</dbReference>
<dbReference type="Pfam" id="PF04539">
    <property type="entry name" value="Sigma70_r3"/>
    <property type="match status" value="1"/>
</dbReference>
<comment type="caution">
    <text evidence="10">The sequence shown here is derived from an EMBL/GenBank/DDBJ whole genome shotgun (WGS) entry which is preliminary data.</text>
</comment>
<dbReference type="InterPro" id="IPR007627">
    <property type="entry name" value="RNA_pol_sigma70_r2"/>
</dbReference>
<dbReference type="EMBL" id="JALLBG020000144">
    <property type="protein sequence ID" value="KAL3761925.1"/>
    <property type="molecule type" value="Genomic_DNA"/>
</dbReference>
<keyword evidence="11" id="KW-1185">Reference proteome</keyword>
<name>A0ABD3MN17_9STRA</name>
<keyword evidence="5" id="KW-0804">Transcription</keyword>
<dbReference type="Gene3D" id="1.10.10.10">
    <property type="entry name" value="Winged helix-like DNA-binding domain superfamily/Winged helix DNA-binding domain"/>
    <property type="match status" value="2"/>
</dbReference>
<dbReference type="PANTHER" id="PTHR30603:SF47">
    <property type="entry name" value="RNA POLYMERASE SIGMA FACTOR SIGD, CHLOROPLASTIC"/>
    <property type="match status" value="1"/>
</dbReference>
<keyword evidence="4" id="KW-0238">DNA-binding</keyword>
<dbReference type="NCBIfam" id="TIGR02937">
    <property type="entry name" value="sigma70-ECF"/>
    <property type="match status" value="1"/>
</dbReference>
<evidence type="ECO:0000313" key="11">
    <source>
        <dbReference type="Proteomes" id="UP001530293"/>
    </source>
</evidence>
<dbReference type="SUPFAM" id="SSF88946">
    <property type="entry name" value="Sigma2 domain of RNA polymerase sigma factors"/>
    <property type="match status" value="1"/>
</dbReference>
<feature type="domain" description="RNA polymerase sigma-70 region 3" evidence="7">
    <location>
        <begin position="344"/>
        <end position="405"/>
    </location>
</feature>